<proteinExistence type="predicted"/>
<accession>A0A059KN88</accession>
<dbReference type="AlphaFoldDB" id="A0A059KN88"/>
<dbReference type="Proteomes" id="UP000026714">
    <property type="component" value="Unassembled WGS sequence"/>
</dbReference>
<name>A0A059KN88_9BURK</name>
<dbReference type="EMBL" id="AZRA01000048">
    <property type="protein sequence ID" value="KDB52533.1"/>
    <property type="molecule type" value="Genomic_DNA"/>
</dbReference>
<comment type="caution">
    <text evidence="1">The sequence shown here is derived from an EMBL/GenBank/DDBJ whole genome shotgun (WGS) entry which is preliminary data.</text>
</comment>
<organism evidence="1 2">
    <name type="scientific">Sphaerotilus natans subsp. natans DSM 6575</name>
    <dbReference type="NCBI Taxonomy" id="1286631"/>
    <lineage>
        <taxon>Bacteria</taxon>
        <taxon>Pseudomonadati</taxon>
        <taxon>Pseudomonadota</taxon>
        <taxon>Betaproteobacteria</taxon>
        <taxon>Burkholderiales</taxon>
        <taxon>Sphaerotilaceae</taxon>
        <taxon>Sphaerotilus</taxon>
    </lineage>
</organism>
<gene>
    <name evidence="1" type="ORF">X805_18750</name>
</gene>
<keyword evidence="2" id="KW-1185">Reference proteome</keyword>
<evidence type="ECO:0000313" key="1">
    <source>
        <dbReference type="EMBL" id="KDB52533.1"/>
    </source>
</evidence>
<evidence type="ECO:0000313" key="2">
    <source>
        <dbReference type="Proteomes" id="UP000026714"/>
    </source>
</evidence>
<protein>
    <submittedName>
        <fullName evidence="1">Uncharacterized protein</fullName>
    </submittedName>
</protein>
<sequence>MAGRGSRGGLAHGALLGMTIGKTVRIYRSAADPSSKTKRGQTP</sequence>
<reference evidence="1 2" key="1">
    <citation type="journal article" date="2014" name="FEMS Microbiol. Ecol.">
        <title>Sphaerotilus natans encrusted with nanoball-shaped Fe(III) oxide minerals formed by nitrate-reducing mixotrophic Fe(II) oxidation.</title>
        <authorList>
            <person name="Park S."/>
            <person name="Kim D.H."/>
            <person name="Lee J.H."/>
            <person name="Hur H.G."/>
        </authorList>
    </citation>
    <scope>NUCLEOTIDE SEQUENCE [LARGE SCALE GENOMIC DNA]</scope>
    <source>
        <strain evidence="1 2">DSM 6575</strain>
    </source>
</reference>